<dbReference type="SUPFAM" id="SSF49299">
    <property type="entry name" value="PKD domain"/>
    <property type="match status" value="1"/>
</dbReference>
<comment type="caution">
    <text evidence="2">The sequence shown here is derived from an EMBL/GenBank/DDBJ whole genome shotgun (WGS) entry which is preliminary data.</text>
</comment>
<dbReference type="InterPro" id="IPR035986">
    <property type="entry name" value="PKD_dom_sf"/>
</dbReference>
<dbReference type="Pfam" id="PF17963">
    <property type="entry name" value="Big_9"/>
    <property type="match status" value="1"/>
</dbReference>
<feature type="non-terminal residue" evidence="2">
    <location>
        <position position="250"/>
    </location>
</feature>
<evidence type="ECO:0000313" key="2">
    <source>
        <dbReference type="EMBL" id="GAG29874.1"/>
    </source>
</evidence>
<organism evidence="2">
    <name type="scientific">marine sediment metagenome</name>
    <dbReference type="NCBI Taxonomy" id="412755"/>
    <lineage>
        <taxon>unclassified sequences</taxon>
        <taxon>metagenomes</taxon>
        <taxon>ecological metagenomes</taxon>
    </lineage>
</organism>
<dbReference type="PROSITE" id="PS50835">
    <property type="entry name" value="IG_LIKE"/>
    <property type="match status" value="1"/>
</dbReference>
<accession>X0WFY8</accession>
<protein>
    <recommendedName>
        <fullName evidence="1">Ig-like domain-containing protein</fullName>
    </recommendedName>
</protein>
<proteinExistence type="predicted"/>
<dbReference type="AlphaFoldDB" id="X0WFY8"/>
<feature type="non-terminal residue" evidence="2">
    <location>
        <position position="1"/>
    </location>
</feature>
<dbReference type="InterPro" id="IPR007110">
    <property type="entry name" value="Ig-like_dom"/>
</dbReference>
<reference evidence="2" key="1">
    <citation type="journal article" date="2014" name="Front. Microbiol.">
        <title>High frequency of phylogenetically diverse reductive dehalogenase-homologous genes in deep subseafloor sedimentary metagenomes.</title>
        <authorList>
            <person name="Kawai M."/>
            <person name="Futagami T."/>
            <person name="Toyoda A."/>
            <person name="Takaki Y."/>
            <person name="Nishi S."/>
            <person name="Hori S."/>
            <person name="Arai W."/>
            <person name="Tsubouchi T."/>
            <person name="Morono Y."/>
            <person name="Uchiyama I."/>
            <person name="Ito T."/>
            <person name="Fujiyama A."/>
            <person name="Inagaki F."/>
            <person name="Takami H."/>
        </authorList>
    </citation>
    <scope>NUCLEOTIDE SEQUENCE</scope>
    <source>
        <strain evidence="2">Expedition CK06-06</strain>
    </source>
</reference>
<sequence length="250" mass="27394">ATCVVAAFSLVVPAIVFACGSAVLSTVAMFTPNDTDNLILSNIGVIQCAFAFKPWEIVACAGSIMSFIDTIIEIINQDNDENENQPPIISDLSADPPSVNINQTTTITCFASDPDGDPLTYTWTKTGGTITGSGSAITWTAPSTDGSYTVECEVSDGEASDSEQVVITVKKYNEGDSLDIYDLQDSVNSGTPYTVRWYPSDDPNHIYYVVLESTEYNQPFLVNPTYYYEIYDTSKVFTHSVHEDTTYYYK</sequence>
<gene>
    <name evidence="2" type="ORF">S01H1_66316</name>
</gene>
<dbReference type="InterPro" id="IPR013783">
    <property type="entry name" value="Ig-like_fold"/>
</dbReference>
<dbReference type="Gene3D" id="2.60.40.10">
    <property type="entry name" value="Immunoglobulins"/>
    <property type="match status" value="1"/>
</dbReference>
<name>X0WFY8_9ZZZZ</name>
<evidence type="ECO:0000259" key="1">
    <source>
        <dbReference type="PROSITE" id="PS50835"/>
    </source>
</evidence>
<feature type="domain" description="Ig-like" evidence="1">
    <location>
        <begin position="87"/>
        <end position="168"/>
    </location>
</feature>
<dbReference type="EMBL" id="BARS01043842">
    <property type="protein sequence ID" value="GAG29874.1"/>
    <property type="molecule type" value="Genomic_DNA"/>
</dbReference>